<reference evidence="3" key="2">
    <citation type="journal article" date="2019" name="Mol. Plant Microbe Interact.">
        <title>Genome sequence resources for four phytopathogenic fungi from the Colletotrichum orbiculare species complex.</title>
        <authorList>
            <person name="Gan P."/>
            <person name="Tsushima A."/>
            <person name="Narusaka M."/>
            <person name="Narusaka Y."/>
            <person name="Takano Y."/>
            <person name="Kubo Y."/>
            <person name="Shirasu K."/>
        </authorList>
    </citation>
    <scope>GENOME REANNOTATION</scope>
    <source>
        <strain evidence="3">104-T / ATCC 96160 / CBS 514.97 / LARS 414 / MAFF 240422</strain>
    </source>
</reference>
<organism evidence="2 3">
    <name type="scientific">Colletotrichum orbiculare (strain 104-T / ATCC 96160 / CBS 514.97 / LARS 414 / MAFF 240422)</name>
    <name type="common">Cucumber anthracnose fungus</name>
    <name type="synonym">Colletotrichum lagenarium</name>
    <dbReference type="NCBI Taxonomy" id="1213857"/>
    <lineage>
        <taxon>Eukaryota</taxon>
        <taxon>Fungi</taxon>
        <taxon>Dikarya</taxon>
        <taxon>Ascomycota</taxon>
        <taxon>Pezizomycotina</taxon>
        <taxon>Sordariomycetes</taxon>
        <taxon>Hypocreomycetidae</taxon>
        <taxon>Glomerellales</taxon>
        <taxon>Glomerellaceae</taxon>
        <taxon>Colletotrichum</taxon>
        <taxon>Colletotrichum orbiculare species complex</taxon>
    </lineage>
</organism>
<accession>A0A484FWS8</accession>
<evidence type="ECO:0000256" key="1">
    <source>
        <dbReference type="SAM" id="MobiDB-lite"/>
    </source>
</evidence>
<keyword evidence="3" id="KW-1185">Reference proteome</keyword>
<dbReference type="Proteomes" id="UP000014480">
    <property type="component" value="Unassembled WGS sequence"/>
</dbReference>
<dbReference type="AlphaFoldDB" id="A0A484FWS8"/>
<proteinExistence type="predicted"/>
<feature type="region of interest" description="Disordered" evidence="1">
    <location>
        <begin position="86"/>
        <end position="106"/>
    </location>
</feature>
<reference evidence="3" key="1">
    <citation type="journal article" date="2013" name="New Phytol.">
        <title>Comparative genomic and transcriptomic analyses reveal the hemibiotrophic stage shift of Colletotrichum fungi.</title>
        <authorList>
            <person name="Gan P."/>
            <person name="Ikeda K."/>
            <person name="Irieda H."/>
            <person name="Narusaka M."/>
            <person name="O'Connell R.J."/>
            <person name="Narusaka Y."/>
            <person name="Takano Y."/>
            <person name="Kubo Y."/>
            <person name="Shirasu K."/>
        </authorList>
    </citation>
    <scope>NUCLEOTIDE SEQUENCE [LARGE SCALE GENOMIC DNA]</scope>
    <source>
        <strain evidence="3">104-T / ATCC 96160 / CBS 514.97 / LARS 414 / MAFF 240422</strain>
    </source>
</reference>
<comment type="caution">
    <text evidence="2">The sequence shown here is derived from an EMBL/GenBank/DDBJ whole genome shotgun (WGS) entry which is preliminary data.</text>
</comment>
<protein>
    <submittedName>
        <fullName evidence="2">Uncharacterized protein</fullName>
    </submittedName>
</protein>
<evidence type="ECO:0000313" key="2">
    <source>
        <dbReference type="EMBL" id="TDZ22316.1"/>
    </source>
</evidence>
<name>A0A484FWS8_COLOR</name>
<evidence type="ECO:0000313" key="3">
    <source>
        <dbReference type="Proteomes" id="UP000014480"/>
    </source>
</evidence>
<gene>
    <name evidence="2" type="ORF">Cob_v005113</name>
</gene>
<sequence>MVILTTDEHHNNIALFSNQHRHSSSCKQMRICFRAYHGSGKPSFTAKDGKLESAKTFNCRWPDFVSSSSARDTFQVSRVHDTQIFSSSHSDSRKSEHLAFTCLPSP</sequence>
<dbReference type="EMBL" id="AMCV02000011">
    <property type="protein sequence ID" value="TDZ22316.1"/>
    <property type="molecule type" value="Genomic_DNA"/>
</dbReference>